<proteinExistence type="predicted"/>
<name>A0A8D2MIX5_ZONAL</name>
<dbReference type="InterPro" id="IPR023298">
    <property type="entry name" value="ATPase_P-typ_TM_dom_sf"/>
</dbReference>
<dbReference type="GO" id="GO:0061909">
    <property type="term" value="P:autophagosome-lysosome fusion"/>
    <property type="evidence" value="ECO:0007669"/>
    <property type="project" value="TreeGrafter"/>
</dbReference>
<dbReference type="GO" id="GO:0019829">
    <property type="term" value="F:ATPase-coupled monoatomic cation transmembrane transporter activity"/>
    <property type="evidence" value="ECO:0007669"/>
    <property type="project" value="TreeGrafter"/>
</dbReference>
<protein>
    <recommendedName>
        <fullName evidence="8">Cation-transporting P-type ATPase N-terminal domain-containing protein</fullName>
    </recommendedName>
</protein>
<evidence type="ECO:0000256" key="6">
    <source>
        <dbReference type="ARBA" id="ARBA00022967"/>
    </source>
</evidence>
<comment type="subcellular location">
    <subcellularLocation>
        <location evidence="1">Membrane</location>
        <topology evidence="1">Multi-pass membrane protein</topology>
    </subcellularLocation>
</comment>
<dbReference type="InterPro" id="IPR006544">
    <property type="entry name" value="P-type_TPase_V"/>
</dbReference>
<dbReference type="GO" id="GO:0046872">
    <property type="term" value="F:metal ion binding"/>
    <property type="evidence" value="ECO:0007669"/>
    <property type="project" value="UniProtKB-KW"/>
</dbReference>
<keyword evidence="5" id="KW-0460">Magnesium</keyword>
<dbReference type="GO" id="GO:0031902">
    <property type="term" value="C:late endosome membrane"/>
    <property type="evidence" value="ECO:0007669"/>
    <property type="project" value="TreeGrafter"/>
</dbReference>
<reference evidence="9" key="2">
    <citation type="submission" date="2025-09" db="UniProtKB">
        <authorList>
            <consortium name="Ensembl"/>
        </authorList>
    </citation>
    <scope>IDENTIFICATION</scope>
</reference>
<evidence type="ECO:0000256" key="7">
    <source>
        <dbReference type="SAM" id="Phobius"/>
    </source>
</evidence>
<evidence type="ECO:0000256" key="3">
    <source>
        <dbReference type="ARBA" id="ARBA00022741"/>
    </source>
</evidence>
<dbReference type="Ensembl" id="ENSZALT00000011767.1">
    <property type="protein sequence ID" value="ENSZALP00000008336.1"/>
    <property type="gene ID" value="ENSZALG00000007270.1"/>
</dbReference>
<dbReference type="SUPFAM" id="SSF81665">
    <property type="entry name" value="Calcium ATPase, transmembrane domain M"/>
    <property type="match status" value="1"/>
</dbReference>
<evidence type="ECO:0000256" key="5">
    <source>
        <dbReference type="ARBA" id="ARBA00022842"/>
    </source>
</evidence>
<evidence type="ECO:0000313" key="9">
    <source>
        <dbReference type="Ensembl" id="ENSZALP00000008336.1"/>
    </source>
</evidence>
<dbReference type="InterPro" id="IPR004014">
    <property type="entry name" value="ATPase_P-typ_cation-transptr_N"/>
</dbReference>
<keyword evidence="4" id="KW-0067">ATP-binding</keyword>
<dbReference type="GO" id="GO:0010821">
    <property type="term" value="P:regulation of mitochondrion organization"/>
    <property type="evidence" value="ECO:0007669"/>
    <property type="project" value="TreeGrafter"/>
</dbReference>
<feature type="domain" description="Cation-transporting P-type ATPase N-terminal" evidence="8">
    <location>
        <begin position="52"/>
        <end position="102"/>
    </location>
</feature>
<evidence type="ECO:0000256" key="2">
    <source>
        <dbReference type="ARBA" id="ARBA00022723"/>
    </source>
</evidence>
<keyword evidence="6" id="KW-1278">Translocase</keyword>
<dbReference type="AlphaFoldDB" id="A0A8D2MIX5"/>
<dbReference type="GO" id="GO:0005524">
    <property type="term" value="F:ATP binding"/>
    <property type="evidence" value="ECO:0007669"/>
    <property type="project" value="UniProtKB-KW"/>
</dbReference>
<keyword evidence="3" id="KW-0547">Nucleotide-binding</keyword>
<sequence>MCCFPISFQQKNLLRYYLFQGMRYVWLERRQAFCRVSVLDEGWSCAELHLCQAGLDQQEHGARRKIYGPNLIEVPVKSYARLLVEEVLNPFYLFQVLSMVLWVCDAYYYYAACIFLISTFSLGLSLYETRKQSTTLRNMARMSVGVRVRRPGGGEREGFWDGGWDDVSFGILVLHQTGVGIGGNDVGTRWNNVIVHGNNVMRHQSNVGMWGNSVGIDRINVMIYGNNVMIYGNNVMIYGNNVMKHGNNVMKHQSNVGMCGNNVGRHGNKVGIYGNNVIIHRNNVVRHQSNAGMCGNSVGIDRNNVMIYGNNVVIDGNNVMKHPNKE</sequence>
<dbReference type="GO" id="GO:0140358">
    <property type="term" value="F:P-type transmembrane transporter activity"/>
    <property type="evidence" value="ECO:0007669"/>
    <property type="project" value="InterPro"/>
</dbReference>
<evidence type="ECO:0000313" key="10">
    <source>
        <dbReference type="Proteomes" id="UP000694413"/>
    </source>
</evidence>
<keyword evidence="7" id="KW-1133">Transmembrane helix</keyword>
<evidence type="ECO:0000259" key="8">
    <source>
        <dbReference type="Pfam" id="PF00690"/>
    </source>
</evidence>
<reference evidence="9" key="1">
    <citation type="submission" date="2025-08" db="UniProtKB">
        <authorList>
            <consortium name="Ensembl"/>
        </authorList>
    </citation>
    <scope>IDENTIFICATION</scope>
</reference>
<keyword evidence="7" id="KW-0472">Membrane</keyword>
<keyword evidence="7" id="KW-0812">Transmembrane</keyword>
<dbReference type="Pfam" id="PF00690">
    <property type="entry name" value="Cation_ATPase_N"/>
    <property type="match status" value="1"/>
</dbReference>
<accession>A0A8D2MIX5</accession>
<evidence type="ECO:0000256" key="1">
    <source>
        <dbReference type="ARBA" id="ARBA00004141"/>
    </source>
</evidence>
<feature type="transmembrane region" description="Helical" evidence="7">
    <location>
        <begin position="107"/>
        <end position="127"/>
    </location>
</feature>
<keyword evidence="2" id="KW-0479">Metal-binding</keyword>
<dbReference type="GO" id="GO:0006874">
    <property type="term" value="P:intracellular calcium ion homeostasis"/>
    <property type="evidence" value="ECO:0007669"/>
    <property type="project" value="TreeGrafter"/>
</dbReference>
<organism evidence="9 10">
    <name type="scientific">Zonotrichia albicollis</name>
    <name type="common">White-throated sparrow</name>
    <name type="synonym">Fringilla albicollis</name>
    <dbReference type="NCBI Taxonomy" id="44394"/>
    <lineage>
        <taxon>Eukaryota</taxon>
        <taxon>Metazoa</taxon>
        <taxon>Chordata</taxon>
        <taxon>Craniata</taxon>
        <taxon>Vertebrata</taxon>
        <taxon>Euteleostomi</taxon>
        <taxon>Archelosauria</taxon>
        <taxon>Archosauria</taxon>
        <taxon>Dinosauria</taxon>
        <taxon>Saurischia</taxon>
        <taxon>Theropoda</taxon>
        <taxon>Coelurosauria</taxon>
        <taxon>Aves</taxon>
        <taxon>Neognathae</taxon>
        <taxon>Neoaves</taxon>
        <taxon>Telluraves</taxon>
        <taxon>Australaves</taxon>
        <taxon>Passeriformes</taxon>
        <taxon>Passerellidae</taxon>
        <taxon>Zonotrichia</taxon>
    </lineage>
</organism>
<dbReference type="GO" id="GO:0016243">
    <property type="term" value="P:regulation of autophagosome size"/>
    <property type="evidence" value="ECO:0007669"/>
    <property type="project" value="TreeGrafter"/>
</dbReference>
<dbReference type="PANTHER" id="PTHR45630:SF2">
    <property type="entry name" value="POLYAMINE-TRANSPORTING ATPASE 13A2"/>
    <property type="match status" value="1"/>
</dbReference>
<gene>
    <name evidence="9" type="primary">LOC106630308</name>
</gene>
<dbReference type="PANTHER" id="PTHR45630">
    <property type="entry name" value="CATION-TRANSPORTING ATPASE-RELATED"/>
    <property type="match status" value="1"/>
</dbReference>
<dbReference type="GO" id="GO:0015203">
    <property type="term" value="F:polyamine transmembrane transporter activity"/>
    <property type="evidence" value="ECO:0007669"/>
    <property type="project" value="TreeGrafter"/>
</dbReference>
<dbReference type="Proteomes" id="UP000694413">
    <property type="component" value="Unassembled WGS sequence"/>
</dbReference>
<keyword evidence="10" id="KW-1185">Reference proteome</keyword>
<evidence type="ECO:0000256" key="4">
    <source>
        <dbReference type="ARBA" id="ARBA00022840"/>
    </source>
</evidence>